<dbReference type="InterPro" id="IPR028994">
    <property type="entry name" value="Integrin_alpha_N"/>
</dbReference>
<reference evidence="3" key="1">
    <citation type="submission" date="2013-09" db="EMBL/GenBank/DDBJ databases">
        <title>The Genome Sequence of Anopheles maculatus species B.</title>
        <authorList>
            <consortium name="The Broad Institute Genomics Platform"/>
            <person name="Neafsey D.E."/>
            <person name="Besansky N."/>
            <person name="Howell P."/>
            <person name="Walton C."/>
            <person name="Young S.K."/>
            <person name="Zeng Q."/>
            <person name="Gargeya S."/>
            <person name="Fitzgerald M."/>
            <person name="Haas B."/>
            <person name="Abouelleil A."/>
            <person name="Allen A.W."/>
            <person name="Alvarado L."/>
            <person name="Arachchi H.M."/>
            <person name="Berlin A.M."/>
            <person name="Chapman S.B."/>
            <person name="Gainer-Dewar J."/>
            <person name="Goldberg J."/>
            <person name="Griggs A."/>
            <person name="Gujja S."/>
            <person name="Hansen M."/>
            <person name="Howarth C."/>
            <person name="Imamovic A."/>
            <person name="Ireland A."/>
            <person name="Larimer J."/>
            <person name="McCowan C."/>
            <person name="Murphy C."/>
            <person name="Pearson M."/>
            <person name="Poon T.W."/>
            <person name="Priest M."/>
            <person name="Roberts A."/>
            <person name="Saif S."/>
            <person name="Shea T."/>
            <person name="Sisk P."/>
            <person name="Sykes S."/>
            <person name="Wortman J."/>
            <person name="Nusbaum C."/>
            <person name="Birren B."/>
        </authorList>
    </citation>
    <scope>NUCLEOTIDE SEQUENCE [LARGE SCALE GENOMIC DNA]</scope>
    <source>
        <strain evidence="3">maculatus3</strain>
    </source>
</reference>
<dbReference type="SMART" id="SM00191">
    <property type="entry name" value="Int_alpha"/>
    <property type="match status" value="1"/>
</dbReference>
<organism evidence="2 3">
    <name type="scientific">Anopheles maculatus</name>
    <dbReference type="NCBI Taxonomy" id="74869"/>
    <lineage>
        <taxon>Eukaryota</taxon>
        <taxon>Metazoa</taxon>
        <taxon>Ecdysozoa</taxon>
        <taxon>Arthropoda</taxon>
        <taxon>Hexapoda</taxon>
        <taxon>Insecta</taxon>
        <taxon>Pterygota</taxon>
        <taxon>Neoptera</taxon>
        <taxon>Endopterygota</taxon>
        <taxon>Diptera</taxon>
        <taxon>Nematocera</taxon>
        <taxon>Culicoidea</taxon>
        <taxon>Culicidae</taxon>
        <taxon>Anophelinae</taxon>
        <taxon>Anopheles</taxon>
        <taxon>Anopheles maculatus group</taxon>
    </lineage>
</organism>
<proteinExistence type="predicted"/>
<keyword evidence="3" id="KW-1185">Reference proteome</keyword>
<dbReference type="InterPro" id="IPR013519">
    <property type="entry name" value="Int_alpha_beta-p"/>
</dbReference>
<dbReference type="PANTHER" id="PTHR23220:SF133">
    <property type="entry name" value="INTEGRIN ALPHA-PS2"/>
    <property type="match status" value="1"/>
</dbReference>
<dbReference type="GO" id="GO:0098609">
    <property type="term" value="P:cell-cell adhesion"/>
    <property type="evidence" value="ECO:0007669"/>
    <property type="project" value="TreeGrafter"/>
</dbReference>
<dbReference type="GO" id="GO:0008305">
    <property type="term" value="C:integrin complex"/>
    <property type="evidence" value="ECO:0007669"/>
    <property type="project" value="TreeGrafter"/>
</dbReference>
<dbReference type="PANTHER" id="PTHR23220">
    <property type="entry name" value="INTEGRIN ALPHA"/>
    <property type="match status" value="1"/>
</dbReference>
<dbReference type="GO" id="GO:0009897">
    <property type="term" value="C:external side of plasma membrane"/>
    <property type="evidence" value="ECO:0007669"/>
    <property type="project" value="TreeGrafter"/>
</dbReference>
<evidence type="ECO:0000313" key="3">
    <source>
        <dbReference type="Proteomes" id="UP000075901"/>
    </source>
</evidence>
<dbReference type="GO" id="GO:0007160">
    <property type="term" value="P:cell-matrix adhesion"/>
    <property type="evidence" value="ECO:0007669"/>
    <property type="project" value="TreeGrafter"/>
</dbReference>
<name>A0A182T4T7_9DIPT</name>
<sequence>TVRDGGRAHVPRTVTRLAVQLIGVLLLLVTVDRTATAFNLETINYILQEGEPNSMFGFSVVLHREQNKSWVIVGAPTANTTQNNVIEGGAVYRCDIYDDHRCFLVPFDTQESAAIIELQAKHNVTSNITHVKFDLYGK</sequence>
<protein>
    <recommendedName>
        <fullName evidence="4">Integrin alpha-2 domain-containing protein</fullName>
    </recommendedName>
</protein>
<dbReference type="Gene3D" id="2.130.10.130">
    <property type="entry name" value="Integrin alpha, N-terminal"/>
    <property type="match status" value="1"/>
</dbReference>
<dbReference type="PROSITE" id="PS51470">
    <property type="entry name" value="FG_GAP"/>
    <property type="match status" value="1"/>
</dbReference>
<evidence type="ECO:0008006" key="4">
    <source>
        <dbReference type="Google" id="ProtNLM"/>
    </source>
</evidence>
<reference evidence="2" key="2">
    <citation type="submission" date="2020-05" db="UniProtKB">
        <authorList>
            <consortium name="EnsemblMetazoa"/>
        </authorList>
    </citation>
    <scope>IDENTIFICATION</scope>
    <source>
        <strain evidence="2">maculatus3</strain>
    </source>
</reference>
<dbReference type="GO" id="GO:0005178">
    <property type="term" value="F:integrin binding"/>
    <property type="evidence" value="ECO:0007669"/>
    <property type="project" value="TreeGrafter"/>
</dbReference>
<evidence type="ECO:0000313" key="2">
    <source>
        <dbReference type="EnsemblMetazoa" id="AMAM019640-PA"/>
    </source>
</evidence>
<feature type="repeat" description="FG-GAP" evidence="1">
    <location>
        <begin position="42"/>
        <end position="103"/>
    </location>
</feature>
<accession>A0A182T4T7</accession>
<dbReference type="VEuPathDB" id="VectorBase:AMAM019640"/>
<evidence type="ECO:0000256" key="1">
    <source>
        <dbReference type="PROSITE-ProRule" id="PRU00803"/>
    </source>
</evidence>
<dbReference type="SUPFAM" id="SSF69318">
    <property type="entry name" value="Integrin alpha N-terminal domain"/>
    <property type="match status" value="1"/>
</dbReference>
<dbReference type="AlphaFoldDB" id="A0A182T4T7"/>
<dbReference type="GO" id="GO:0033627">
    <property type="term" value="P:cell adhesion mediated by integrin"/>
    <property type="evidence" value="ECO:0007669"/>
    <property type="project" value="TreeGrafter"/>
</dbReference>
<dbReference type="Proteomes" id="UP000075901">
    <property type="component" value="Unassembled WGS sequence"/>
</dbReference>
<dbReference type="EnsemblMetazoa" id="AMAM019640-RA">
    <property type="protein sequence ID" value="AMAM019640-PA"/>
    <property type="gene ID" value="AMAM019640"/>
</dbReference>
<dbReference type="GO" id="GO:0007229">
    <property type="term" value="P:integrin-mediated signaling pathway"/>
    <property type="evidence" value="ECO:0007669"/>
    <property type="project" value="TreeGrafter"/>
</dbReference>